<proteinExistence type="predicted"/>
<gene>
    <name evidence="4" type="ORF">EAY64_14125</name>
</gene>
<evidence type="ECO:0000313" key="5">
    <source>
        <dbReference type="Proteomes" id="UP000274139"/>
    </source>
</evidence>
<comment type="caution">
    <text evidence="4">The sequence shown here is derived from an EMBL/GenBank/DDBJ whole genome shotgun (WGS) entry which is preliminary data.</text>
</comment>
<dbReference type="OrthoDB" id="8608962at2"/>
<comment type="pathway">
    <text evidence="1">Protein modification; protein glycosylation.</text>
</comment>
<dbReference type="PANTHER" id="PTHR44835">
    <property type="entry name" value="UDP-N-ACETYLGLUCOSAMINE--PEPTIDE N-ACETYLGLUCOSAMINYLTRANSFERASE SPINDLY-RELATED"/>
    <property type="match status" value="1"/>
</dbReference>
<evidence type="ECO:0000256" key="3">
    <source>
        <dbReference type="ARBA" id="ARBA00022679"/>
    </source>
</evidence>
<keyword evidence="3" id="KW-0808">Transferase</keyword>
<keyword evidence="5" id="KW-1185">Reference proteome</keyword>
<dbReference type="SUPFAM" id="SSF53756">
    <property type="entry name" value="UDP-Glycosyltransferase/glycogen phosphorylase"/>
    <property type="match status" value="1"/>
</dbReference>
<evidence type="ECO:0000313" key="4">
    <source>
        <dbReference type="EMBL" id="RMC95367.1"/>
    </source>
</evidence>
<organism evidence="4 5">
    <name type="scientific">Aquitalea palustris</name>
    <dbReference type="NCBI Taxonomy" id="2480983"/>
    <lineage>
        <taxon>Bacteria</taxon>
        <taxon>Pseudomonadati</taxon>
        <taxon>Pseudomonadota</taxon>
        <taxon>Betaproteobacteria</taxon>
        <taxon>Neisseriales</taxon>
        <taxon>Chromobacteriaceae</taxon>
        <taxon>Aquitalea</taxon>
    </lineage>
</organism>
<accession>A0A454JGG4</accession>
<dbReference type="Gene3D" id="3.40.50.2000">
    <property type="entry name" value="Glycogen Phosphorylase B"/>
    <property type="match status" value="1"/>
</dbReference>
<dbReference type="RefSeq" id="WP_103525391.1">
    <property type="nucleotide sequence ID" value="NZ_JAIZDC010000006.1"/>
</dbReference>
<protein>
    <recommendedName>
        <fullName evidence="6">O-GlcNAc transferase C-terminal domain-containing protein</fullName>
    </recommendedName>
</protein>
<dbReference type="InterPro" id="IPR051939">
    <property type="entry name" value="Glycosyltr_41/O-GlcNAc_trsf"/>
</dbReference>
<dbReference type="GO" id="GO:0016757">
    <property type="term" value="F:glycosyltransferase activity"/>
    <property type="evidence" value="ECO:0007669"/>
    <property type="project" value="UniProtKB-KW"/>
</dbReference>
<dbReference type="PANTHER" id="PTHR44835:SF1">
    <property type="entry name" value="PROTEIN O-GLCNAC TRANSFERASE"/>
    <property type="match status" value="1"/>
</dbReference>
<evidence type="ECO:0000256" key="1">
    <source>
        <dbReference type="ARBA" id="ARBA00004922"/>
    </source>
</evidence>
<dbReference type="AlphaFoldDB" id="A0A454JGG4"/>
<dbReference type="EMBL" id="RFAR01000057">
    <property type="protein sequence ID" value="RMC95367.1"/>
    <property type="molecule type" value="Genomic_DNA"/>
</dbReference>
<dbReference type="Gene3D" id="3.40.50.11380">
    <property type="match status" value="1"/>
</dbReference>
<evidence type="ECO:0008006" key="6">
    <source>
        <dbReference type="Google" id="ProtNLM"/>
    </source>
</evidence>
<keyword evidence="2" id="KW-0328">Glycosyltransferase</keyword>
<name>A0A454JGG4_9NEIS</name>
<reference evidence="4 5" key="1">
    <citation type="submission" date="2018-10" db="EMBL/GenBank/DDBJ databases">
        <title>Draft genome sequence of Aquitalea MWU14-2217 isolated from a wild cranberry bog in Provincetown, Massachusetts.</title>
        <authorList>
            <person name="Ebadzadsahrai G."/>
            <person name="Soby S."/>
        </authorList>
    </citation>
    <scope>NUCLEOTIDE SEQUENCE [LARGE SCALE GENOMIC DNA]</scope>
    <source>
        <strain evidence="4 5">MWU14-2217</strain>
    </source>
</reference>
<evidence type="ECO:0000256" key="2">
    <source>
        <dbReference type="ARBA" id="ARBA00022676"/>
    </source>
</evidence>
<sequence length="582" mass="64056">MNGEDLQHLLHVQHDAVHLHQAVLHGLLQCAWGRQPLLLPADQQAMLAGLLVRWVAQATVDSEEQAVALLQARSGLRRLAEASGLDLASLLSQALLPMPGCDLASLTQNSRYKLALLADAALLSPAALLEWGRQEPVLAMLFVIQALDVQTIERSAWAAVNRLIEALPDLPLADLPLSVLNPLQQACFRLSYLDSPQRYLAKQKLVEQSRHVLALHDRLWTQCPVPPPRPRPLLLVVGEGLRDGHALFRFFAEPIRDLRKHFHVVLLSDHSVNAGTASELADEIIYFASSDDPVQAWCRQIGDLAPDIIFYPGIGMSFATFTLSQQRLAPLQVASIGCPSSSCSPVIDATLLFEGLQAPAGLPLAIRYDRHRLRPARPGAGAEQVQASRAGQACPCIGINAMAIKLNDDFLSTVETILQRYQQPCRLRFMPNVDGVELQSLMRRLLSRFPGAEVLPSMGHQQYMNELAQCDLVLQSFPYGGANTTTDALDLHIPVVALGSPWLSGQTDWLLLHDRGVSGLCTWSREEYIELAMKLLQDGKFASEVRQQLQQAQQPDARSLQGDVSASDALWAFWQQHAGESV</sequence>
<dbReference type="Proteomes" id="UP000274139">
    <property type="component" value="Unassembled WGS sequence"/>
</dbReference>